<keyword evidence="2" id="KW-1133">Transmembrane helix</keyword>
<feature type="transmembrane region" description="Helical" evidence="2">
    <location>
        <begin position="170"/>
        <end position="189"/>
    </location>
</feature>
<organism evidence="3">
    <name type="scientific">Anthurium amnicola</name>
    <dbReference type="NCBI Taxonomy" id="1678845"/>
    <lineage>
        <taxon>Eukaryota</taxon>
        <taxon>Viridiplantae</taxon>
        <taxon>Streptophyta</taxon>
        <taxon>Embryophyta</taxon>
        <taxon>Tracheophyta</taxon>
        <taxon>Spermatophyta</taxon>
        <taxon>Magnoliopsida</taxon>
        <taxon>Liliopsida</taxon>
        <taxon>Araceae</taxon>
        <taxon>Pothoideae</taxon>
        <taxon>Potheae</taxon>
        <taxon>Anthurium</taxon>
    </lineage>
</organism>
<evidence type="ECO:0000313" key="3">
    <source>
        <dbReference type="EMBL" id="JAT64991.1"/>
    </source>
</evidence>
<keyword evidence="1" id="KW-0175">Coiled coil</keyword>
<evidence type="ECO:0008006" key="4">
    <source>
        <dbReference type="Google" id="ProtNLM"/>
    </source>
</evidence>
<feature type="coiled-coil region" evidence="1">
    <location>
        <begin position="344"/>
        <end position="371"/>
    </location>
</feature>
<sequence length="382" mass="45142">MTSFFSEQTFKNYKKSDRKKFFFAILLLLQFVIITIFQTRLSIRNHNLDGPLNIIKSNCQNLRFAFVNDYMDYFAVENYLFIAYQVFLIHLGLIAIFNEYVMQLCVYYAMNLGGYIYSIIQMVEVKLVVRYVRAECLAPELTYGNEILEIFRLNDSFTDPGTVKYDLPQFIFYTLFIIITGYLSLDMYSRIGTNHYLQKKVGNDEFLMSLFKRQLILKILLKIFAFFSSLYFIFCIYFLLTYFGRKDYTMTLAVLIFLLIFILLLRLTRVTFFYLDEESESGMIYFRYLWVLVLFNNIVLCVIGGLFMSDDWYFLLPYNLVYFGVSLASYIFALNVKNDFGKGLKDAIAKNKTEREQISRLQSALNDNTEEIITVNINNEKQ</sequence>
<evidence type="ECO:0000256" key="2">
    <source>
        <dbReference type="SAM" id="Phobius"/>
    </source>
</evidence>
<feature type="transmembrane region" description="Helical" evidence="2">
    <location>
        <begin position="21"/>
        <end position="43"/>
    </location>
</feature>
<dbReference type="AlphaFoldDB" id="A0A1D1ZDV1"/>
<protein>
    <recommendedName>
        <fullName evidence="4">Transmembrane protein</fullName>
    </recommendedName>
</protein>
<proteinExistence type="predicted"/>
<feature type="transmembrane region" description="Helical" evidence="2">
    <location>
        <begin position="104"/>
        <end position="123"/>
    </location>
</feature>
<keyword evidence="2" id="KW-0472">Membrane</keyword>
<evidence type="ECO:0000256" key="1">
    <source>
        <dbReference type="SAM" id="Coils"/>
    </source>
</evidence>
<accession>A0A1D1ZDV1</accession>
<feature type="transmembrane region" description="Helical" evidence="2">
    <location>
        <begin position="314"/>
        <end position="336"/>
    </location>
</feature>
<feature type="transmembrane region" description="Helical" evidence="2">
    <location>
        <begin position="219"/>
        <end position="242"/>
    </location>
</feature>
<keyword evidence="2" id="KW-0812">Transmembrane</keyword>
<feature type="transmembrane region" description="Helical" evidence="2">
    <location>
        <begin position="248"/>
        <end position="267"/>
    </location>
</feature>
<reference evidence="3" key="1">
    <citation type="submission" date="2015-07" db="EMBL/GenBank/DDBJ databases">
        <title>Transcriptome Assembly of Anthurium amnicola.</title>
        <authorList>
            <person name="Suzuki J."/>
        </authorList>
    </citation>
    <scope>NUCLEOTIDE SEQUENCE</scope>
</reference>
<feature type="transmembrane region" description="Helical" evidence="2">
    <location>
        <begin position="288"/>
        <end position="308"/>
    </location>
</feature>
<dbReference type="EMBL" id="GDJX01002945">
    <property type="protein sequence ID" value="JAT64991.1"/>
    <property type="molecule type" value="Transcribed_RNA"/>
</dbReference>
<feature type="transmembrane region" description="Helical" evidence="2">
    <location>
        <begin position="79"/>
        <end position="97"/>
    </location>
</feature>
<name>A0A1D1ZDV1_9ARAE</name>
<gene>
    <name evidence="3" type="ORF">g.36576</name>
</gene>